<evidence type="ECO:0000313" key="2">
    <source>
        <dbReference type="Proteomes" id="UP000245362"/>
    </source>
</evidence>
<dbReference type="InterPro" id="IPR021316">
    <property type="entry name" value="DUF2913"/>
</dbReference>
<evidence type="ECO:0000313" key="1">
    <source>
        <dbReference type="EMBL" id="PWI33991.1"/>
    </source>
</evidence>
<dbReference type="OrthoDB" id="5814407at2"/>
<protein>
    <submittedName>
        <fullName evidence="1">Alpha-acetolactate decarboxylase</fullName>
    </submittedName>
</protein>
<sequence length="227" mass="26001">MADYYIELQNVVNTALKELEEEHRKGKLANTPVSNTHFLVRWVTRSLKTQRFPRCVGDDLTRWQKAGRSKGTASDLLFTFKNISAFYQSFFPIEKEPVAITDADIETFLDRMEQDGWSVCTEYDLTEKTQIFSEGDNSLVLCANQCVSCFLADEQGQESSQPEMLIKPISMFVRGNHARFVQLATDAGFLVHKRTDYKSIVKYHGEYLIYPFNKGTQLAEIPIGFVK</sequence>
<dbReference type="Pfam" id="PF11140">
    <property type="entry name" value="DUF2913"/>
    <property type="match status" value="1"/>
</dbReference>
<dbReference type="EMBL" id="QFWT01000003">
    <property type="protein sequence ID" value="PWI33991.1"/>
    <property type="molecule type" value="Genomic_DNA"/>
</dbReference>
<keyword evidence="2" id="KW-1185">Reference proteome</keyword>
<dbReference type="Proteomes" id="UP000245362">
    <property type="component" value="Unassembled WGS sequence"/>
</dbReference>
<organism evidence="1 2">
    <name type="scientific">Vibrio albus</name>
    <dbReference type="NCBI Taxonomy" id="2200953"/>
    <lineage>
        <taxon>Bacteria</taxon>
        <taxon>Pseudomonadati</taxon>
        <taxon>Pseudomonadota</taxon>
        <taxon>Gammaproteobacteria</taxon>
        <taxon>Vibrionales</taxon>
        <taxon>Vibrionaceae</taxon>
        <taxon>Vibrio</taxon>
    </lineage>
</organism>
<gene>
    <name evidence="1" type="ORF">DI392_07265</name>
</gene>
<proteinExistence type="predicted"/>
<name>A0A2U3BB26_9VIBR</name>
<dbReference type="AlphaFoldDB" id="A0A2U3BB26"/>
<dbReference type="RefSeq" id="WP_109319243.1">
    <property type="nucleotide sequence ID" value="NZ_QFWT01000003.1"/>
</dbReference>
<comment type="caution">
    <text evidence="1">The sequence shown here is derived from an EMBL/GenBank/DDBJ whole genome shotgun (WGS) entry which is preliminary data.</text>
</comment>
<accession>A0A2U3BB26</accession>
<reference evidence="1 2" key="1">
    <citation type="submission" date="2018-05" db="EMBL/GenBank/DDBJ databases">
        <title>Vibrio limimaris sp. nov., isolated from marine sediment.</title>
        <authorList>
            <person name="Li C.-M."/>
        </authorList>
    </citation>
    <scope>NUCLEOTIDE SEQUENCE [LARGE SCALE GENOMIC DNA]</scope>
    <source>
        <strain evidence="1 2">E4404</strain>
    </source>
</reference>